<dbReference type="STRING" id="1470563.SAMN05444000_10193"/>
<dbReference type="RefSeq" id="WP_073248286.1">
    <property type="nucleotide sequence ID" value="NZ_FQZQ01000001.1"/>
</dbReference>
<gene>
    <name evidence="2" type="ORF">SAMN05444000_10193</name>
</gene>
<dbReference type="Proteomes" id="UP000183982">
    <property type="component" value="Unassembled WGS sequence"/>
</dbReference>
<reference evidence="3" key="1">
    <citation type="submission" date="2016-11" db="EMBL/GenBank/DDBJ databases">
        <authorList>
            <person name="Varghese N."/>
            <person name="Submissions S."/>
        </authorList>
    </citation>
    <scope>NUCLEOTIDE SEQUENCE [LARGE SCALE GENOMIC DNA]</scope>
    <source>
        <strain evidence="3">DSM 100564</strain>
    </source>
</reference>
<feature type="signal peptide" evidence="1">
    <location>
        <begin position="1"/>
        <end position="16"/>
    </location>
</feature>
<feature type="chain" id="PRO_5012951726" description="Secreted protein" evidence="1">
    <location>
        <begin position="17"/>
        <end position="115"/>
    </location>
</feature>
<evidence type="ECO:0000256" key="1">
    <source>
        <dbReference type="SAM" id="SignalP"/>
    </source>
</evidence>
<keyword evidence="3" id="KW-1185">Reference proteome</keyword>
<protein>
    <recommendedName>
        <fullName evidence="4">Secreted protein</fullName>
    </recommendedName>
</protein>
<proteinExistence type="predicted"/>
<evidence type="ECO:0000313" key="3">
    <source>
        <dbReference type="Proteomes" id="UP000183982"/>
    </source>
</evidence>
<name>A0A1M6B099_9RHOB</name>
<organism evidence="2 3">
    <name type="scientific">Shimia gijangensis</name>
    <dbReference type="NCBI Taxonomy" id="1470563"/>
    <lineage>
        <taxon>Bacteria</taxon>
        <taxon>Pseudomonadati</taxon>
        <taxon>Pseudomonadota</taxon>
        <taxon>Alphaproteobacteria</taxon>
        <taxon>Rhodobacterales</taxon>
        <taxon>Roseobacteraceae</taxon>
    </lineage>
</organism>
<dbReference type="OrthoDB" id="573055at2"/>
<evidence type="ECO:0008006" key="4">
    <source>
        <dbReference type="Google" id="ProtNLM"/>
    </source>
</evidence>
<accession>A0A1M6B099</accession>
<sequence>MRYCFVLLFAATPALAEPPVVEAVQAAQSGSGWRFDVTVSHPDTGWEHYADGWQVETETGDVLGTRLLAHPHETEQPFTRSLSGMSIPEGITTVYIRTKCLVDGWSRETVQYSLK</sequence>
<evidence type="ECO:0000313" key="2">
    <source>
        <dbReference type="EMBL" id="SHI42136.1"/>
    </source>
</evidence>
<dbReference type="AlphaFoldDB" id="A0A1M6B099"/>
<dbReference type="EMBL" id="FQZQ01000001">
    <property type="protein sequence ID" value="SHI42136.1"/>
    <property type="molecule type" value="Genomic_DNA"/>
</dbReference>
<keyword evidence="1" id="KW-0732">Signal</keyword>